<evidence type="ECO:0000313" key="3">
    <source>
        <dbReference type="Proteomes" id="UP000799779"/>
    </source>
</evidence>
<organism evidence="2 3">
    <name type="scientific">Amniculicola lignicola CBS 123094</name>
    <dbReference type="NCBI Taxonomy" id="1392246"/>
    <lineage>
        <taxon>Eukaryota</taxon>
        <taxon>Fungi</taxon>
        <taxon>Dikarya</taxon>
        <taxon>Ascomycota</taxon>
        <taxon>Pezizomycotina</taxon>
        <taxon>Dothideomycetes</taxon>
        <taxon>Pleosporomycetidae</taxon>
        <taxon>Pleosporales</taxon>
        <taxon>Amniculicolaceae</taxon>
        <taxon>Amniculicola</taxon>
    </lineage>
</organism>
<accession>A0A6A5W898</accession>
<gene>
    <name evidence="2" type="ORF">P154DRAFT_525609</name>
</gene>
<dbReference type="EMBL" id="ML977626">
    <property type="protein sequence ID" value="KAF1996321.1"/>
    <property type="molecule type" value="Genomic_DNA"/>
</dbReference>
<name>A0A6A5W898_9PLEO</name>
<proteinExistence type="predicted"/>
<protein>
    <submittedName>
        <fullName evidence="2">Uncharacterized protein</fullName>
    </submittedName>
</protein>
<dbReference type="OrthoDB" id="4158258at2759"/>
<keyword evidence="3" id="KW-1185">Reference proteome</keyword>
<feature type="compositionally biased region" description="Polar residues" evidence="1">
    <location>
        <begin position="67"/>
        <end position="82"/>
    </location>
</feature>
<evidence type="ECO:0000313" key="2">
    <source>
        <dbReference type="EMBL" id="KAF1996321.1"/>
    </source>
</evidence>
<dbReference type="Proteomes" id="UP000799779">
    <property type="component" value="Unassembled WGS sequence"/>
</dbReference>
<evidence type="ECO:0000256" key="1">
    <source>
        <dbReference type="SAM" id="MobiDB-lite"/>
    </source>
</evidence>
<sequence>MTTLLLRLPPGLKYHTGDHTGSPHARWCNPRTRGFSKPPSHPLNHPKCQSVVATRVPRLVLFNFLNSKTPKMSGTPNNQPSNYDDHPPPPLMTKQEEAATENNQTQDAEHELEEGPPPAYTHSGSTSSDIRAFNSLALGDPDEQIAVPMILSREKKTFAQSMFGGKGKVTQTVIVRKMPRKHYLAKYAHDADGNYVGSEKPAADAGLVFVPSKSTPEEVLEQVRKVAFGREHYANDMPGTWSGVGVGFAAGGV</sequence>
<feature type="region of interest" description="Disordered" evidence="1">
    <location>
        <begin position="1"/>
        <end position="47"/>
    </location>
</feature>
<feature type="region of interest" description="Disordered" evidence="1">
    <location>
        <begin position="67"/>
        <end position="127"/>
    </location>
</feature>
<dbReference type="AlphaFoldDB" id="A0A6A5W898"/>
<reference evidence="2" key="1">
    <citation type="journal article" date="2020" name="Stud. Mycol.">
        <title>101 Dothideomycetes genomes: a test case for predicting lifestyles and emergence of pathogens.</title>
        <authorList>
            <person name="Haridas S."/>
            <person name="Albert R."/>
            <person name="Binder M."/>
            <person name="Bloem J."/>
            <person name="Labutti K."/>
            <person name="Salamov A."/>
            <person name="Andreopoulos B."/>
            <person name="Baker S."/>
            <person name="Barry K."/>
            <person name="Bills G."/>
            <person name="Bluhm B."/>
            <person name="Cannon C."/>
            <person name="Castanera R."/>
            <person name="Culley D."/>
            <person name="Daum C."/>
            <person name="Ezra D."/>
            <person name="Gonzalez J."/>
            <person name="Henrissat B."/>
            <person name="Kuo A."/>
            <person name="Liang C."/>
            <person name="Lipzen A."/>
            <person name="Lutzoni F."/>
            <person name="Magnuson J."/>
            <person name="Mondo S."/>
            <person name="Nolan M."/>
            <person name="Ohm R."/>
            <person name="Pangilinan J."/>
            <person name="Park H.-J."/>
            <person name="Ramirez L."/>
            <person name="Alfaro M."/>
            <person name="Sun H."/>
            <person name="Tritt A."/>
            <person name="Yoshinaga Y."/>
            <person name="Zwiers L.-H."/>
            <person name="Turgeon B."/>
            <person name="Goodwin S."/>
            <person name="Spatafora J."/>
            <person name="Crous P."/>
            <person name="Grigoriev I."/>
        </authorList>
    </citation>
    <scope>NUCLEOTIDE SEQUENCE</scope>
    <source>
        <strain evidence="2">CBS 123094</strain>
    </source>
</reference>